<dbReference type="WBParaSite" id="maker-PairedContig_1529-snap-gene-0.4-mRNA-1">
    <property type="protein sequence ID" value="maker-PairedContig_1529-snap-gene-0.4-mRNA-1"/>
    <property type="gene ID" value="maker-PairedContig_1529-snap-gene-0.4"/>
</dbReference>
<feature type="coiled-coil region" evidence="1">
    <location>
        <begin position="62"/>
        <end position="96"/>
    </location>
</feature>
<name>A0A1I8EDA2_WUCBA</name>
<evidence type="ECO:0000256" key="1">
    <source>
        <dbReference type="SAM" id="Coils"/>
    </source>
</evidence>
<evidence type="ECO:0000313" key="2">
    <source>
        <dbReference type="WBParaSite" id="maker-PairedContig_1529-snap-gene-0.4-mRNA-1"/>
    </source>
</evidence>
<organism evidence="2">
    <name type="scientific">Wuchereria bancrofti</name>
    <dbReference type="NCBI Taxonomy" id="6293"/>
    <lineage>
        <taxon>Eukaryota</taxon>
        <taxon>Metazoa</taxon>
        <taxon>Ecdysozoa</taxon>
        <taxon>Nematoda</taxon>
        <taxon>Chromadorea</taxon>
        <taxon>Rhabditida</taxon>
        <taxon>Spirurina</taxon>
        <taxon>Spiruromorpha</taxon>
        <taxon>Filarioidea</taxon>
        <taxon>Onchocercidae</taxon>
        <taxon>Wuchereria</taxon>
    </lineage>
</organism>
<dbReference type="AlphaFoldDB" id="A0A1I8EDA2"/>
<accession>A0A1I8EDA2</accession>
<sequence length="102" mass="11779">MKGKNRPRKCQIPTYFRHSTTRTKIKNDILKELPKPEQFIVTNQIVIVKQPNFSCKIVNLQRDDAIAKRASEEELAEQLESKVGKATELVQEELTEFAAHEN</sequence>
<protein>
    <submittedName>
        <fullName evidence="2">Uncharacterized protein</fullName>
    </submittedName>
</protein>
<reference evidence="2" key="1">
    <citation type="submission" date="2016-11" db="UniProtKB">
        <authorList>
            <consortium name="WormBaseParasite"/>
        </authorList>
    </citation>
    <scope>IDENTIFICATION</scope>
    <source>
        <strain evidence="2">pt0022</strain>
    </source>
</reference>
<keyword evidence="1" id="KW-0175">Coiled coil</keyword>
<proteinExistence type="predicted"/>